<dbReference type="AlphaFoldDB" id="A0ABC8KUH5"/>
<name>A0ABC8KUH5_ERUVS</name>
<comment type="caution">
    <text evidence="1">The sequence shown here is derived from an EMBL/GenBank/DDBJ whole genome shotgun (WGS) entry which is preliminary data.</text>
</comment>
<dbReference type="Proteomes" id="UP001642260">
    <property type="component" value="Unassembled WGS sequence"/>
</dbReference>
<dbReference type="EMBL" id="CAKOAT010297376">
    <property type="protein sequence ID" value="CAH8360898.1"/>
    <property type="molecule type" value="Genomic_DNA"/>
</dbReference>
<organism evidence="1 2">
    <name type="scientific">Eruca vesicaria subsp. sativa</name>
    <name type="common">Garden rocket</name>
    <name type="synonym">Eruca sativa</name>
    <dbReference type="NCBI Taxonomy" id="29727"/>
    <lineage>
        <taxon>Eukaryota</taxon>
        <taxon>Viridiplantae</taxon>
        <taxon>Streptophyta</taxon>
        <taxon>Embryophyta</taxon>
        <taxon>Tracheophyta</taxon>
        <taxon>Spermatophyta</taxon>
        <taxon>Magnoliopsida</taxon>
        <taxon>eudicotyledons</taxon>
        <taxon>Gunneridae</taxon>
        <taxon>Pentapetalae</taxon>
        <taxon>rosids</taxon>
        <taxon>malvids</taxon>
        <taxon>Brassicales</taxon>
        <taxon>Brassicaceae</taxon>
        <taxon>Brassiceae</taxon>
        <taxon>Eruca</taxon>
    </lineage>
</organism>
<sequence>MAASNSTCVSDLITGLNNLRELDQSNNKYKAKMLEKLSLDLEIPSKEVANQGA</sequence>
<protein>
    <submittedName>
        <fullName evidence="1">Uncharacterized protein</fullName>
    </submittedName>
</protein>
<evidence type="ECO:0000313" key="2">
    <source>
        <dbReference type="Proteomes" id="UP001642260"/>
    </source>
</evidence>
<reference evidence="1 2" key="1">
    <citation type="submission" date="2022-03" db="EMBL/GenBank/DDBJ databases">
        <authorList>
            <person name="Macdonald S."/>
            <person name="Ahmed S."/>
            <person name="Newling K."/>
        </authorList>
    </citation>
    <scope>NUCLEOTIDE SEQUENCE [LARGE SCALE GENOMIC DNA]</scope>
</reference>
<proteinExistence type="predicted"/>
<keyword evidence="2" id="KW-1185">Reference proteome</keyword>
<accession>A0ABC8KUH5</accession>
<gene>
    <name evidence="1" type="ORF">ERUC_LOCUS26654</name>
</gene>
<evidence type="ECO:0000313" key="1">
    <source>
        <dbReference type="EMBL" id="CAH8360898.1"/>
    </source>
</evidence>